<evidence type="ECO:0000313" key="4">
    <source>
        <dbReference type="EMBL" id="VGO17264.1"/>
    </source>
</evidence>
<protein>
    <recommendedName>
        <fullName evidence="1">Type IV secretion system putative lipoprotein virB7</fullName>
    </recommendedName>
</protein>
<keyword evidence="2" id="KW-0732">Signal</keyword>
<dbReference type="PANTHER" id="PTHR35936">
    <property type="entry name" value="MEMBRANE-BOUND LYTIC MUREIN TRANSGLYCOSYLASE F"/>
    <property type="match status" value="1"/>
</dbReference>
<dbReference type="EMBL" id="CAAHFG010000004">
    <property type="protein sequence ID" value="VGO17264.1"/>
    <property type="molecule type" value="Genomic_DNA"/>
</dbReference>
<feature type="domain" description="Solute-binding protein family 3/N-terminal" evidence="3">
    <location>
        <begin position="29"/>
        <end position="251"/>
    </location>
</feature>
<accession>A0A6C2UD13</accession>
<dbReference type="PANTHER" id="PTHR35936:SF38">
    <property type="entry name" value="GLUTAMINE-BINDING PERIPLASMIC PROTEIN"/>
    <property type="match status" value="1"/>
</dbReference>
<sequence>MKRIAFLFSIAALLAGCQTTSTVEPDPSILRVGVSPRSQPMIFKQNGQIMGIEADFAQKLGQALNRKVVFVEVPWDQQIDDLEQNKTDIIMSNMTITGARSIRVNFSTPYLQSGLSAMFRRNNFDPSGLVGSTIRNQSRRIGYVKNTTGEFFCRQRFTRGELVGYDTSVKAVEGLINQETDMFVGGAPMVWWQSAVNERLLVSFQEVFNVEPIAWAVGRHNMALLDDVNAQLAKWEKDGTSRKIIQNWIPNFGM</sequence>
<dbReference type="InterPro" id="IPR012640">
    <property type="entry name" value="Membr_lipoprot_lipid_attach_CS"/>
</dbReference>
<dbReference type="SMART" id="SM00062">
    <property type="entry name" value="PBPb"/>
    <property type="match status" value="1"/>
</dbReference>
<reference evidence="4 5" key="1">
    <citation type="submission" date="2019-04" db="EMBL/GenBank/DDBJ databases">
        <authorList>
            <person name="Van Vliet M D."/>
        </authorList>
    </citation>
    <scope>NUCLEOTIDE SEQUENCE [LARGE SCALE GENOMIC DNA]</scope>
    <source>
        <strain evidence="4 5">F1</strain>
    </source>
</reference>
<dbReference type="PROSITE" id="PS51257">
    <property type="entry name" value="PROKAR_LIPOPROTEIN"/>
    <property type="match status" value="1"/>
</dbReference>
<dbReference type="Pfam" id="PF00497">
    <property type="entry name" value="SBP_bac_3"/>
    <property type="match status" value="1"/>
</dbReference>
<gene>
    <name evidence="4" type="primary">artJ</name>
    <name evidence="4" type="ORF">PDESU_05860</name>
</gene>
<name>A0A6C2UD13_PONDE</name>
<organism evidence="4 5">
    <name type="scientific">Pontiella desulfatans</name>
    <dbReference type="NCBI Taxonomy" id="2750659"/>
    <lineage>
        <taxon>Bacteria</taxon>
        <taxon>Pseudomonadati</taxon>
        <taxon>Kiritimatiellota</taxon>
        <taxon>Kiritimatiellia</taxon>
        <taxon>Kiritimatiellales</taxon>
        <taxon>Pontiellaceae</taxon>
        <taxon>Pontiella</taxon>
    </lineage>
</organism>
<dbReference type="Gene3D" id="3.40.190.10">
    <property type="entry name" value="Periplasmic binding protein-like II"/>
    <property type="match status" value="2"/>
</dbReference>
<proteinExistence type="predicted"/>
<dbReference type="AlphaFoldDB" id="A0A6C2UD13"/>
<evidence type="ECO:0000313" key="5">
    <source>
        <dbReference type="Proteomes" id="UP000366872"/>
    </source>
</evidence>
<dbReference type="Pfam" id="PF08139">
    <property type="entry name" value="LPAM_1"/>
    <property type="match status" value="1"/>
</dbReference>
<evidence type="ECO:0000256" key="1">
    <source>
        <dbReference type="ARBA" id="ARBA00017922"/>
    </source>
</evidence>
<dbReference type="InterPro" id="IPR001638">
    <property type="entry name" value="Solute-binding_3/MltF_N"/>
</dbReference>
<dbReference type="SUPFAM" id="SSF53850">
    <property type="entry name" value="Periplasmic binding protein-like II"/>
    <property type="match status" value="1"/>
</dbReference>
<keyword evidence="5" id="KW-1185">Reference proteome</keyword>
<dbReference type="Proteomes" id="UP000366872">
    <property type="component" value="Unassembled WGS sequence"/>
</dbReference>
<dbReference type="RefSeq" id="WP_136082750.1">
    <property type="nucleotide sequence ID" value="NZ_CAAHFG010000004.1"/>
</dbReference>
<evidence type="ECO:0000259" key="3">
    <source>
        <dbReference type="SMART" id="SM00062"/>
    </source>
</evidence>
<evidence type="ECO:0000256" key="2">
    <source>
        <dbReference type="ARBA" id="ARBA00022729"/>
    </source>
</evidence>